<keyword evidence="2" id="KW-0238">DNA-binding</keyword>
<dbReference type="CDD" id="cd06170">
    <property type="entry name" value="LuxR_C_like"/>
    <property type="match status" value="1"/>
</dbReference>
<dbReference type="SUPFAM" id="SSF75516">
    <property type="entry name" value="Pheromone-binding domain of LuxR-like quorum-sensing transcription factors"/>
    <property type="match status" value="1"/>
</dbReference>
<dbReference type="InterPro" id="IPR036388">
    <property type="entry name" value="WH-like_DNA-bd_sf"/>
</dbReference>
<dbReference type="GO" id="GO:0006355">
    <property type="term" value="P:regulation of DNA-templated transcription"/>
    <property type="evidence" value="ECO:0007669"/>
    <property type="project" value="InterPro"/>
</dbReference>
<dbReference type="PROSITE" id="PS50043">
    <property type="entry name" value="HTH_LUXR_2"/>
    <property type="match status" value="1"/>
</dbReference>
<dbReference type="PANTHER" id="PTHR43214">
    <property type="entry name" value="TWO-COMPONENT RESPONSE REGULATOR"/>
    <property type="match status" value="1"/>
</dbReference>
<dbReference type="Gene3D" id="1.10.10.10">
    <property type="entry name" value="Winged helix-like DNA-binding domain superfamily/Winged helix DNA-binding domain"/>
    <property type="match status" value="1"/>
</dbReference>
<dbReference type="InterPro" id="IPR000792">
    <property type="entry name" value="Tscrpt_reg_LuxR_C"/>
</dbReference>
<dbReference type="SMART" id="SM00421">
    <property type="entry name" value="HTH_LUXR"/>
    <property type="match status" value="1"/>
</dbReference>
<proteinExistence type="predicted"/>
<dbReference type="PRINTS" id="PR00038">
    <property type="entry name" value="HTHLUXR"/>
</dbReference>
<dbReference type="GO" id="GO:0003677">
    <property type="term" value="F:DNA binding"/>
    <property type="evidence" value="ECO:0007669"/>
    <property type="project" value="UniProtKB-KW"/>
</dbReference>
<feature type="domain" description="HTH luxR-type" evidence="4">
    <location>
        <begin position="183"/>
        <end position="248"/>
    </location>
</feature>
<organism evidence="6 7">
    <name type="scientific">Limimaricola soesokkakensis</name>
    <dbReference type="NCBI Taxonomy" id="1343159"/>
    <lineage>
        <taxon>Bacteria</taxon>
        <taxon>Pseudomonadati</taxon>
        <taxon>Pseudomonadota</taxon>
        <taxon>Alphaproteobacteria</taxon>
        <taxon>Rhodobacterales</taxon>
        <taxon>Paracoccaceae</taxon>
        <taxon>Limimaricola</taxon>
    </lineage>
</organism>
<dbReference type="RefSeq" id="WP_165761450.1">
    <property type="nucleotide sequence ID" value="NZ_FWFY01000006.1"/>
</dbReference>
<dbReference type="Proteomes" id="UP000240624">
    <property type="component" value="Unassembled WGS sequence"/>
</dbReference>
<protein>
    <submittedName>
        <fullName evidence="6">Autoinducer binding domain protein</fullName>
    </submittedName>
    <submittedName>
        <fullName evidence="5">Regulatory LuxR family protein</fullName>
    </submittedName>
</protein>
<keyword evidence="8" id="KW-1185">Reference proteome</keyword>
<keyword evidence="3" id="KW-0804">Transcription</keyword>
<evidence type="ECO:0000313" key="8">
    <source>
        <dbReference type="Proteomes" id="UP000240624"/>
    </source>
</evidence>
<evidence type="ECO:0000256" key="1">
    <source>
        <dbReference type="ARBA" id="ARBA00023015"/>
    </source>
</evidence>
<keyword evidence="1" id="KW-0805">Transcription regulation</keyword>
<accession>A0A1X6ZHV6</accession>
<gene>
    <name evidence="5" type="ORF">CLV79_106131</name>
    <name evidence="6" type="ORF">LOS8367_02249</name>
</gene>
<dbReference type="Pfam" id="PF00196">
    <property type="entry name" value="GerE"/>
    <property type="match status" value="1"/>
</dbReference>
<dbReference type="Gene3D" id="3.30.450.80">
    <property type="entry name" value="Transcription factor LuxR-like, autoinducer-binding domain"/>
    <property type="match status" value="1"/>
</dbReference>
<dbReference type="EMBL" id="PYGB01000006">
    <property type="protein sequence ID" value="PSK86123.1"/>
    <property type="molecule type" value="Genomic_DNA"/>
</dbReference>
<dbReference type="Proteomes" id="UP000193495">
    <property type="component" value="Unassembled WGS sequence"/>
</dbReference>
<evidence type="ECO:0000313" key="6">
    <source>
        <dbReference type="EMBL" id="SLN50097.1"/>
    </source>
</evidence>
<evidence type="ECO:0000259" key="4">
    <source>
        <dbReference type="PROSITE" id="PS50043"/>
    </source>
</evidence>
<evidence type="ECO:0000313" key="5">
    <source>
        <dbReference type="EMBL" id="PSK86123.1"/>
    </source>
</evidence>
<dbReference type="InterPro" id="IPR016032">
    <property type="entry name" value="Sig_transdc_resp-reg_C-effctor"/>
</dbReference>
<sequence length="252" mass="28628">MSHLSEIPQPALRFVSRVAQCGESEELWHLLCVRMKDYGFDRLTYAITHLFDSGPADPTSWVVLHTHDEGYARRLFGGGGMLRGTRIADWAFTESGALPWSRSDELPSGDPTAEFRLRELDRAYRVCSGVTISFPPLPRRTKGVLWLTAKPSLDQQRIDRMWYERAAEIEAQLHVFHLRFLSLPFGPYKLTARQRQVLELVACGHTTHHMAEELDLTPATIDKHLKLARETLEVATTAQAVLKASLFNQIFS</sequence>
<evidence type="ECO:0000256" key="2">
    <source>
        <dbReference type="ARBA" id="ARBA00023125"/>
    </source>
</evidence>
<dbReference type="InterPro" id="IPR036693">
    <property type="entry name" value="TF_LuxR_autoind-bd_dom_sf"/>
</dbReference>
<dbReference type="Pfam" id="PF03472">
    <property type="entry name" value="Autoind_bind"/>
    <property type="match status" value="1"/>
</dbReference>
<dbReference type="InterPro" id="IPR005143">
    <property type="entry name" value="TF_LuxR_autoind-bd_dom"/>
</dbReference>
<dbReference type="AlphaFoldDB" id="A0A1X6ZHV6"/>
<evidence type="ECO:0000256" key="3">
    <source>
        <dbReference type="ARBA" id="ARBA00023163"/>
    </source>
</evidence>
<dbReference type="InterPro" id="IPR039420">
    <property type="entry name" value="WalR-like"/>
</dbReference>
<reference evidence="6 7" key="1">
    <citation type="submission" date="2017-03" db="EMBL/GenBank/DDBJ databases">
        <authorList>
            <person name="Afonso C.L."/>
            <person name="Miller P.J."/>
            <person name="Scott M.A."/>
            <person name="Spackman E."/>
            <person name="Goraichik I."/>
            <person name="Dimitrov K.M."/>
            <person name="Suarez D.L."/>
            <person name="Swayne D.E."/>
        </authorList>
    </citation>
    <scope>NUCLEOTIDE SEQUENCE [LARGE SCALE GENOMIC DNA]</scope>
    <source>
        <strain evidence="6 7">CECT 8367</strain>
    </source>
</reference>
<name>A0A1X6ZHV6_9RHOB</name>
<evidence type="ECO:0000313" key="7">
    <source>
        <dbReference type="Proteomes" id="UP000193495"/>
    </source>
</evidence>
<dbReference type="EMBL" id="FWFY01000006">
    <property type="protein sequence ID" value="SLN50097.1"/>
    <property type="molecule type" value="Genomic_DNA"/>
</dbReference>
<dbReference type="SUPFAM" id="SSF46894">
    <property type="entry name" value="C-terminal effector domain of the bipartite response regulators"/>
    <property type="match status" value="1"/>
</dbReference>
<reference evidence="5 8" key="2">
    <citation type="submission" date="2018-03" db="EMBL/GenBank/DDBJ databases">
        <title>Genomic Encyclopedia of Archaeal and Bacterial Type Strains, Phase II (KMG-II): from individual species to whole genera.</title>
        <authorList>
            <person name="Goeker M."/>
        </authorList>
    </citation>
    <scope>NUCLEOTIDE SEQUENCE [LARGE SCALE GENOMIC DNA]</scope>
    <source>
        <strain evidence="5 8">DSM 29956</strain>
    </source>
</reference>